<evidence type="ECO:0000256" key="2">
    <source>
        <dbReference type="ARBA" id="ARBA00022730"/>
    </source>
</evidence>
<dbReference type="Gene3D" id="1.20.58.110">
    <property type="entry name" value="Ribosomal protein S20"/>
    <property type="match status" value="1"/>
</dbReference>
<evidence type="ECO:0000256" key="3">
    <source>
        <dbReference type="ARBA" id="ARBA00022884"/>
    </source>
</evidence>
<dbReference type="Proteomes" id="UP000614200">
    <property type="component" value="Unassembled WGS sequence"/>
</dbReference>
<comment type="caution">
    <text evidence="8">The sequence shown here is derived from an EMBL/GenBank/DDBJ whole genome shotgun (WGS) entry which is preliminary data.</text>
</comment>
<dbReference type="PANTHER" id="PTHR33398">
    <property type="entry name" value="30S RIBOSOMAL PROTEIN S20"/>
    <property type="match status" value="1"/>
</dbReference>
<dbReference type="EMBL" id="JADKNH010000011">
    <property type="protein sequence ID" value="MBF4694904.1"/>
    <property type="molecule type" value="Genomic_DNA"/>
</dbReference>
<dbReference type="SUPFAM" id="SSF46992">
    <property type="entry name" value="Ribosomal protein S20"/>
    <property type="match status" value="1"/>
</dbReference>
<keyword evidence="2 7" id="KW-0699">rRNA-binding</keyword>
<evidence type="ECO:0000313" key="9">
    <source>
        <dbReference type="Proteomes" id="UP000614200"/>
    </source>
</evidence>
<name>A0ABR9ZWS7_9FIRM</name>
<evidence type="ECO:0000256" key="4">
    <source>
        <dbReference type="ARBA" id="ARBA00022980"/>
    </source>
</evidence>
<protein>
    <recommendedName>
        <fullName evidence="6 7">Small ribosomal subunit protein bS20</fullName>
    </recommendedName>
</protein>
<sequence length="88" mass="9776">MANIKSAKKRISVISKKTAVNKSRKSAVKTAEKRFLEALASGDKNLAEEKLRFFEKKMTQAGAKGTFHKNAASRKVSRLRKRLNAAAE</sequence>
<evidence type="ECO:0000256" key="5">
    <source>
        <dbReference type="ARBA" id="ARBA00023274"/>
    </source>
</evidence>
<keyword evidence="3 7" id="KW-0694">RNA-binding</keyword>
<dbReference type="NCBIfam" id="TIGR00029">
    <property type="entry name" value="S20"/>
    <property type="match status" value="1"/>
</dbReference>
<comment type="similarity">
    <text evidence="1 7">Belongs to the bacterial ribosomal protein bS20 family.</text>
</comment>
<dbReference type="GO" id="GO:0005840">
    <property type="term" value="C:ribosome"/>
    <property type="evidence" value="ECO:0007669"/>
    <property type="project" value="UniProtKB-KW"/>
</dbReference>
<keyword evidence="5 7" id="KW-0687">Ribonucleoprotein</keyword>
<dbReference type="Pfam" id="PF01649">
    <property type="entry name" value="Ribosomal_S20p"/>
    <property type="match status" value="1"/>
</dbReference>
<evidence type="ECO:0000313" key="8">
    <source>
        <dbReference type="EMBL" id="MBF4694904.1"/>
    </source>
</evidence>
<organism evidence="8 9">
    <name type="scientific">Fusibacter ferrireducens</name>
    <dbReference type="NCBI Taxonomy" id="2785058"/>
    <lineage>
        <taxon>Bacteria</taxon>
        <taxon>Bacillati</taxon>
        <taxon>Bacillota</taxon>
        <taxon>Clostridia</taxon>
        <taxon>Eubacteriales</taxon>
        <taxon>Eubacteriales Family XII. Incertae Sedis</taxon>
        <taxon>Fusibacter</taxon>
    </lineage>
</organism>
<evidence type="ECO:0000256" key="7">
    <source>
        <dbReference type="HAMAP-Rule" id="MF_00500"/>
    </source>
</evidence>
<evidence type="ECO:0000256" key="1">
    <source>
        <dbReference type="ARBA" id="ARBA00007634"/>
    </source>
</evidence>
<dbReference type="InterPro" id="IPR002583">
    <property type="entry name" value="Ribosomal_bS20"/>
</dbReference>
<dbReference type="RefSeq" id="WP_194703142.1">
    <property type="nucleotide sequence ID" value="NZ_JADKNH010000011.1"/>
</dbReference>
<dbReference type="HAMAP" id="MF_00500">
    <property type="entry name" value="Ribosomal_bS20"/>
    <property type="match status" value="1"/>
</dbReference>
<keyword evidence="9" id="KW-1185">Reference proteome</keyword>
<reference evidence="8 9" key="1">
    <citation type="submission" date="2020-11" db="EMBL/GenBank/DDBJ databases">
        <title>Fusibacter basophilias sp. nov.</title>
        <authorList>
            <person name="Qiu D."/>
        </authorList>
    </citation>
    <scope>NUCLEOTIDE SEQUENCE [LARGE SCALE GENOMIC DNA]</scope>
    <source>
        <strain evidence="8 9">Q10-2</strain>
    </source>
</reference>
<gene>
    <name evidence="7 8" type="primary">rpsT</name>
    <name evidence="8" type="ORF">ISU02_17525</name>
</gene>
<dbReference type="PANTHER" id="PTHR33398:SF1">
    <property type="entry name" value="SMALL RIBOSOMAL SUBUNIT PROTEIN BS20C"/>
    <property type="match status" value="1"/>
</dbReference>
<evidence type="ECO:0000256" key="6">
    <source>
        <dbReference type="ARBA" id="ARBA00035136"/>
    </source>
</evidence>
<accession>A0ABR9ZWS7</accession>
<comment type="function">
    <text evidence="7">Binds directly to 16S ribosomal RNA.</text>
</comment>
<dbReference type="InterPro" id="IPR036510">
    <property type="entry name" value="Ribosomal_bS20_sf"/>
</dbReference>
<proteinExistence type="inferred from homology"/>
<keyword evidence="4 7" id="KW-0689">Ribosomal protein</keyword>